<keyword evidence="2" id="KW-0442">Lipid degradation</keyword>
<dbReference type="PROSITE" id="PS51635">
    <property type="entry name" value="PNPLA"/>
    <property type="match status" value="1"/>
</dbReference>
<dbReference type="InterPro" id="IPR016035">
    <property type="entry name" value="Acyl_Trfase/lysoPLipase"/>
</dbReference>
<dbReference type="SUPFAM" id="SSF52151">
    <property type="entry name" value="FabD/lysophospholipase-like"/>
    <property type="match status" value="1"/>
</dbReference>
<protein>
    <recommendedName>
        <fullName evidence="6">PNPLA domain-containing protein</fullName>
    </recommendedName>
</protein>
<reference evidence="8" key="2">
    <citation type="submission" date="2015-01" db="EMBL/GenBank/DDBJ databases">
        <title>Evolutionary Origins and Diversification of the Mycorrhizal Mutualists.</title>
        <authorList>
            <consortium name="DOE Joint Genome Institute"/>
            <consortium name="Mycorrhizal Genomics Consortium"/>
            <person name="Kohler A."/>
            <person name="Kuo A."/>
            <person name="Nagy L.G."/>
            <person name="Floudas D."/>
            <person name="Copeland A."/>
            <person name="Barry K.W."/>
            <person name="Cichocki N."/>
            <person name="Veneault-Fourrey C."/>
            <person name="LaButti K."/>
            <person name="Lindquist E.A."/>
            <person name="Lipzen A."/>
            <person name="Lundell T."/>
            <person name="Morin E."/>
            <person name="Murat C."/>
            <person name="Riley R."/>
            <person name="Ohm R."/>
            <person name="Sun H."/>
            <person name="Tunlid A."/>
            <person name="Henrissat B."/>
            <person name="Grigoriev I.V."/>
            <person name="Hibbett D.S."/>
            <person name="Martin F."/>
        </authorList>
    </citation>
    <scope>NUCLEOTIDE SEQUENCE [LARGE SCALE GENOMIC DNA]</scope>
    <source>
        <strain evidence="8">MAFF 305830</strain>
    </source>
</reference>
<evidence type="ECO:0000256" key="4">
    <source>
        <dbReference type="PROSITE-ProRule" id="PRU01161"/>
    </source>
</evidence>
<evidence type="ECO:0000313" key="8">
    <source>
        <dbReference type="Proteomes" id="UP000054097"/>
    </source>
</evidence>
<dbReference type="GO" id="GO:0047499">
    <property type="term" value="F:calcium-independent phospholipase A2 activity"/>
    <property type="evidence" value="ECO:0007669"/>
    <property type="project" value="TreeGrafter"/>
</dbReference>
<dbReference type="PANTHER" id="PTHR24185:SF1">
    <property type="entry name" value="CALCIUM-INDEPENDENT PHOSPHOLIPASE A2-GAMMA"/>
    <property type="match status" value="1"/>
</dbReference>
<feature type="transmembrane region" description="Helical" evidence="5">
    <location>
        <begin position="58"/>
        <end position="77"/>
    </location>
</feature>
<evidence type="ECO:0000256" key="2">
    <source>
        <dbReference type="ARBA" id="ARBA00022963"/>
    </source>
</evidence>
<evidence type="ECO:0000259" key="6">
    <source>
        <dbReference type="PROSITE" id="PS51635"/>
    </source>
</evidence>
<feature type="domain" description="PNPLA" evidence="6">
    <location>
        <begin position="17"/>
        <end position="213"/>
    </location>
</feature>
<dbReference type="GO" id="GO:0016020">
    <property type="term" value="C:membrane"/>
    <property type="evidence" value="ECO:0007669"/>
    <property type="project" value="TreeGrafter"/>
</dbReference>
<name>A0A0C3AZ07_SERVB</name>
<evidence type="ECO:0000313" key="7">
    <source>
        <dbReference type="EMBL" id="KIM24491.1"/>
    </source>
</evidence>
<proteinExistence type="predicted"/>
<keyword evidence="5" id="KW-0812">Transmembrane</keyword>
<dbReference type="Pfam" id="PF01734">
    <property type="entry name" value="Patatin"/>
    <property type="match status" value="1"/>
</dbReference>
<keyword evidence="5" id="KW-0472">Membrane</keyword>
<reference evidence="7 8" key="1">
    <citation type="submission" date="2014-04" db="EMBL/GenBank/DDBJ databases">
        <authorList>
            <consortium name="DOE Joint Genome Institute"/>
            <person name="Kuo A."/>
            <person name="Zuccaro A."/>
            <person name="Kohler A."/>
            <person name="Nagy L.G."/>
            <person name="Floudas D."/>
            <person name="Copeland A."/>
            <person name="Barry K.W."/>
            <person name="Cichocki N."/>
            <person name="Veneault-Fourrey C."/>
            <person name="LaButti K."/>
            <person name="Lindquist E.A."/>
            <person name="Lipzen A."/>
            <person name="Lundell T."/>
            <person name="Morin E."/>
            <person name="Murat C."/>
            <person name="Sun H."/>
            <person name="Tunlid A."/>
            <person name="Henrissat B."/>
            <person name="Grigoriev I.V."/>
            <person name="Hibbett D.S."/>
            <person name="Martin F."/>
            <person name="Nordberg H.P."/>
            <person name="Cantor M.N."/>
            <person name="Hua S.X."/>
        </authorList>
    </citation>
    <scope>NUCLEOTIDE SEQUENCE [LARGE SCALE GENOMIC DNA]</scope>
    <source>
        <strain evidence="7 8">MAFF 305830</strain>
    </source>
</reference>
<dbReference type="HOGENOM" id="CLU_000288_144_2_1"/>
<keyword evidence="5" id="KW-1133">Transmembrane helix</keyword>
<organism evidence="7 8">
    <name type="scientific">Serendipita vermifera MAFF 305830</name>
    <dbReference type="NCBI Taxonomy" id="933852"/>
    <lineage>
        <taxon>Eukaryota</taxon>
        <taxon>Fungi</taxon>
        <taxon>Dikarya</taxon>
        <taxon>Basidiomycota</taxon>
        <taxon>Agaricomycotina</taxon>
        <taxon>Agaricomycetes</taxon>
        <taxon>Sebacinales</taxon>
        <taxon>Serendipitaceae</taxon>
        <taxon>Serendipita</taxon>
    </lineage>
</organism>
<keyword evidence="1" id="KW-0378">Hydrolase</keyword>
<dbReference type="Gene3D" id="3.40.1090.10">
    <property type="entry name" value="Cytosolic phospholipase A2 catalytic domain"/>
    <property type="match status" value="1"/>
</dbReference>
<gene>
    <name evidence="7" type="ORF">M408DRAFT_232186</name>
</gene>
<dbReference type="GO" id="GO:0016042">
    <property type="term" value="P:lipid catabolic process"/>
    <property type="evidence" value="ECO:0007669"/>
    <property type="project" value="UniProtKB-KW"/>
</dbReference>
<dbReference type="PANTHER" id="PTHR24185">
    <property type="entry name" value="CALCIUM-INDEPENDENT PHOSPHOLIPASE A2-GAMMA"/>
    <property type="match status" value="1"/>
</dbReference>
<dbReference type="InterPro" id="IPR002641">
    <property type="entry name" value="PNPLA_dom"/>
</dbReference>
<dbReference type="Proteomes" id="UP000054097">
    <property type="component" value="Unassembled WGS sequence"/>
</dbReference>
<evidence type="ECO:0000256" key="5">
    <source>
        <dbReference type="SAM" id="Phobius"/>
    </source>
</evidence>
<accession>A0A0C3AZ07</accession>
<sequence length="285" mass="30976">MSTQSNSASRGSGLCLLSLDSGGARGVSQLAILAQVMHRLKHDSPDDNPDRPRSVFDMISGVGSGGFIAILLVIFGLSAQEALDEFTDLCANVFDKRGVDAETRTVALKQHIDKLLEKHGVDQSTRMLDPVDSSMKCKLAIPISYKRHAGSICILRNFSVRREKTPNLTVAEALLVTLATPPLFTPTQISKDSAAFEYMGADWTLSNPTEEIITEAYEAFGAEERVACVMSLGCGHPGVFVAPNVSDIAAWNEFLENLVTSSERKAQAIDSRMGHLGLYHRFSIF</sequence>
<dbReference type="AlphaFoldDB" id="A0A0C3AZ07"/>
<evidence type="ECO:0000256" key="1">
    <source>
        <dbReference type="ARBA" id="ARBA00022801"/>
    </source>
</evidence>
<evidence type="ECO:0000256" key="3">
    <source>
        <dbReference type="ARBA" id="ARBA00023098"/>
    </source>
</evidence>
<comment type="caution">
    <text evidence="4">Lacks conserved residue(s) required for the propagation of feature annotation.</text>
</comment>
<dbReference type="GO" id="GO:0046486">
    <property type="term" value="P:glycerolipid metabolic process"/>
    <property type="evidence" value="ECO:0007669"/>
    <property type="project" value="UniProtKB-ARBA"/>
</dbReference>
<dbReference type="GO" id="GO:0019369">
    <property type="term" value="P:arachidonate metabolic process"/>
    <property type="evidence" value="ECO:0007669"/>
    <property type="project" value="TreeGrafter"/>
</dbReference>
<keyword evidence="3" id="KW-0443">Lipid metabolism</keyword>
<dbReference type="EMBL" id="KN824323">
    <property type="protein sequence ID" value="KIM24491.1"/>
    <property type="molecule type" value="Genomic_DNA"/>
</dbReference>
<keyword evidence="8" id="KW-1185">Reference proteome</keyword>